<feature type="non-terminal residue" evidence="1">
    <location>
        <position position="1"/>
    </location>
</feature>
<gene>
    <name evidence="1" type="ORF">BDN72DRAFT_751903</name>
</gene>
<keyword evidence="2" id="KW-1185">Reference proteome</keyword>
<evidence type="ECO:0000313" key="1">
    <source>
        <dbReference type="EMBL" id="TFK58558.1"/>
    </source>
</evidence>
<proteinExistence type="predicted"/>
<dbReference type="Proteomes" id="UP000308600">
    <property type="component" value="Unassembled WGS sequence"/>
</dbReference>
<feature type="non-terminal residue" evidence="1">
    <location>
        <position position="86"/>
    </location>
</feature>
<organism evidence="1 2">
    <name type="scientific">Pluteus cervinus</name>
    <dbReference type="NCBI Taxonomy" id="181527"/>
    <lineage>
        <taxon>Eukaryota</taxon>
        <taxon>Fungi</taxon>
        <taxon>Dikarya</taxon>
        <taxon>Basidiomycota</taxon>
        <taxon>Agaricomycotina</taxon>
        <taxon>Agaricomycetes</taxon>
        <taxon>Agaricomycetidae</taxon>
        <taxon>Agaricales</taxon>
        <taxon>Pluteineae</taxon>
        <taxon>Pluteaceae</taxon>
        <taxon>Pluteus</taxon>
    </lineage>
</organism>
<accession>A0ACD2ZYW2</accession>
<sequence>ISSLSSQRNTLAPIAHLPPEVLSRIFVEFRNQAKGAGHKNSSDILTWICRDWREIAINYYALWSEIDFPHPPSVDLYLARSKKATL</sequence>
<evidence type="ECO:0000313" key="2">
    <source>
        <dbReference type="Proteomes" id="UP000308600"/>
    </source>
</evidence>
<reference evidence="1 2" key="1">
    <citation type="journal article" date="2019" name="Nat. Ecol. Evol.">
        <title>Megaphylogeny resolves global patterns of mushroom evolution.</title>
        <authorList>
            <person name="Varga T."/>
            <person name="Krizsan K."/>
            <person name="Foldi C."/>
            <person name="Dima B."/>
            <person name="Sanchez-Garcia M."/>
            <person name="Sanchez-Ramirez S."/>
            <person name="Szollosi G.J."/>
            <person name="Szarkandi J.G."/>
            <person name="Papp V."/>
            <person name="Albert L."/>
            <person name="Andreopoulos W."/>
            <person name="Angelini C."/>
            <person name="Antonin V."/>
            <person name="Barry K.W."/>
            <person name="Bougher N.L."/>
            <person name="Buchanan P."/>
            <person name="Buyck B."/>
            <person name="Bense V."/>
            <person name="Catcheside P."/>
            <person name="Chovatia M."/>
            <person name="Cooper J."/>
            <person name="Damon W."/>
            <person name="Desjardin D."/>
            <person name="Finy P."/>
            <person name="Geml J."/>
            <person name="Haridas S."/>
            <person name="Hughes K."/>
            <person name="Justo A."/>
            <person name="Karasinski D."/>
            <person name="Kautmanova I."/>
            <person name="Kiss B."/>
            <person name="Kocsube S."/>
            <person name="Kotiranta H."/>
            <person name="LaButti K.M."/>
            <person name="Lechner B.E."/>
            <person name="Liimatainen K."/>
            <person name="Lipzen A."/>
            <person name="Lukacs Z."/>
            <person name="Mihaltcheva S."/>
            <person name="Morgado L.N."/>
            <person name="Niskanen T."/>
            <person name="Noordeloos M.E."/>
            <person name="Ohm R.A."/>
            <person name="Ortiz-Santana B."/>
            <person name="Ovrebo C."/>
            <person name="Racz N."/>
            <person name="Riley R."/>
            <person name="Savchenko A."/>
            <person name="Shiryaev A."/>
            <person name="Soop K."/>
            <person name="Spirin V."/>
            <person name="Szebenyi C."/>
            <person name="Tomsovsky M."/>
            <person name="Tulloss R.E."/>
            <person name="Uehling J."/>
            <person name="Grigoriev I.V."/>
            <person name="Vagvolgyi C."/>
            <person name="Papp T."/>
            <person name="Martin F.M."/>
            <person name="Miettinen O."/>
            <person name="Hibbett D.S."/>
            <person name="Nagy L.G."/>
        </authorList>
    </citation>
    <scope>NUCLEOTIDE SEQUENCE [LARGE SCALE GENOMIC DNA]</scope>
    <source>
        <strain evidence="1 2">NL-1719</strain>
    </source>
</reference>
<dbReference type="EMBL" id="ML209300">
    <property type="protein sequence ID" value="TFK58558.1"/>
    <property type="molecule type" value="Genomic_DNA"/>
</dbReference>
<protein>
    <submittedName>
        <fullName evidence="1">Uncharacterized protein</fullName>
    </submittedName>
</protein>
<name>A0ACD2ZYW2_9AGAR</name>